<accession>A0A167R9Q2</accession>
<dbReference type="EMBL" id="KU877344">
    <property type="protein sequence ID" value="ANB50451.1"/>
    <property type="molecule type" value="Genomic_DNA"/>
</dbReference>
<name>A0A167R9Q2_9VIRU</name>
<evidence type="ECO:0000313" key="1">
    <source>
        <dbReference type="EMBL" id="ANB50451.1"/>
    </source>
</evidence>
<protein>
    <submittedName>
        <fullName evidence="1">Uncharacterized protein</fullName>
    </submittedName>
</protein>
<dbReference type="RefSeq" id="YP_010776202.1">
    <property type="nucleotide sequence ID" value="NC_075034.1"/>
</dbReference>
<dbReference type="KEGG" id="vg:80512813"/>
<dbReference type="GeneID" id="80512813"/>
<dbReference type="Proteomes" id="UP000241365">
    <property type="component" value="Segment"/>
</dbReference>
<proteinExistence type="predicted"/>
<keyword evidence="2" id="KW-1185">Reference proteome</keyword>
<sequence>MNSQTYSIICSHPRLQRINDNFVRCQACGQSMISQKTLPTNKNIRDFTKENKYFTRNFDRNFSNILDEVDEISSVPKYEYYTDKLMANYIRINKAIQFMADPPKYQVDINAQINYLTQTNIDKMLRDISAIRIDQSQYISIKSKYDSKM</sequence>
<evidence type="ECO:0000313" key="2">
    <source>
        <dbReference type="Proteomes" id="UP000241365"/>
    </source>
</evidence>
<organism evidence="1 2">
    <name type="scientific">Powai lake megavirus</name>
    <dbReference type="NCBI Taxonomy" id="1842663"/>
    <lineage>
        <taxon>Viruses</taxon>
        <taxon>Varidnaviria</taxon>
        <taxon>Bamfordvirae</taxon>
        <taxon>Nucleocytoviricota</taxon>
        <taxon>Megaviricetes</taxon>
        <taxon>Imitervirales</taxon>
        <taxon>Mimiviridae</taxon>
        <taxon>Megamimivirinae</taxon>
        <taxon>Megavirus</taxon>
        <taxon>Megavirus powaiense</taxon>
    </lineage>
</organism>
<reference evidence="1 2" key="1">
    <citation type="journal article" date="2016" name="Genome Announc.">
        <title>Complete Genome Sequence of a New Megavirus Family Member Isolated from an Inland Water Lake for the First Time in India.</title>
        <authorList>
            <person name="Chatterjee A."/>
            <person name="Ali F."/>
            <person name="Bange D."/>
            <person name="Kondabagil K."/>
        </authorList>
    </citation>
    <scope>NUCLEOTIDE SEQUENCE [LARGE SCALE GENOMIC DNA]</scope>
    <source>
        <strain evidence="1">1</strain>
    </source>
</reference>